<keyword evidence="4 6" id="KW-1133">Transmembrane helix</keyword>
<dbReference type="PANTHER" id="PTHR43124">
    <property type="entry name" value="PURINE EFFLUX PUMP PBUE"/>
    <property type="match status" value="1"/>
</dbReference>
<dbReference type="InterPro" id="IPR020846">
    <property type="entry name" value="MFS_dom"/>
</dbReference>
<dbReference type="Gene3D" id="1.20.1250.20">
    <property type="entry name" value="MFS general substrate transporter like domains"/>
    <property type="match status" value="1"/>
</dbReference>
<evidence type="ECO:0000256" key="4">
    <source>
        <dbReference type="ARBA" id="ARBA00022989"/>
    </source>
</evidence>
<dbReference type="Pfam" id="PF07690">
    <property type="entry name" value="MFS_1"/>
    <property type="match status" value="1"/>
</dbReference>
<dbReference type="PANTHER" id="PTHR43124:SF3">
    <property type="entry name" value="CHLORAMPHENICOL EFFLUX PUMP RV0191"/>
    <property type="match status" value="1"/>
</dbReference>
<feature type="transmembrane region" description="Helical" evidence="6">
    <location>
        <begin position="112"/>
        <end position="131"/>
    </location>
</feature>
<dbReference type="GO" id="GO:0022857">
    <property type="term" value="F:transmembrane transporter activity"/>
    <property type="evidence" value="ECO:0007669"/>
    <property type="project" value="InterPro"/>
</dbReference>
<feature type="transmembrane region" description="Helical" evidence="6">
    <location>
        <begin position="250"/>
        <end position="270"/>
    </location>
</feature>
<dbReference type="SUPFAM" id="SSF103473">
    <property type="entry name" value="MFS general substrate transporter"/>
    <property type="match status" value="1"/>
</dbReference>
<dbReference type="RefSeq" id="WP_156608490.1">
    <property type="nucleotide sequence ID" value="NZ_WPCU01000004.1"/>
</dbReference>
<keyword evidence="2" id="KW-1003">Cell membrane</keyword>
<dbReference type="EMBL" id="WPCU01000004">
    <property type="protein sequence ID" value="MVA75418.1"/>
    <property type="molecule type" value="Genomic_DNA"/>
</dbReference>
<feature type="domain" description="Major facilitator superfamily (MFS) profile" evidence="7">
    <location>
        <begin position="17"/>
        <end position="390"/>
    </location>
</feature>
<evidence type="ECO:0000256" key="6">
    <source>
        <dbReference type="SAM" id="Phobius"/>
    </source>
</evidence>
<reference evidence="8 9" key="1">
    <citation type="submission" date="2019-12" db="EMBL/GenBank/DDBJ databases">
        <title>Auraticoccus cholistani sp. nov., an actinomycete isolated from soil of Cholistan desert.</title>
        <authorList>
            <person name="Cheema M.T."/>
        </authorList>
    </citation>
    <scope>NUCLEOTIDE SEQUENCE [LARGE SCALE GENOMIC DNA]</scope>
    <source>
        <strain evidence="8 9">F435</strain>
    </source>
</reference>
<evidence type="ECO:0000313" key="8">
    <source>
        <dbReference type="EMBL" id="MVA75418.1"/>
    </source>
</evidence>
<feature type="transmembrane region" description="Helical" evidence="6">
    <location>
        <begin position="369"/>
        <end position="387"/>
    </location>
</feature>
<keyword evidence="5 6" id="KW-0472">Membrane</keyword>
<dbReference type="GO" id="GO:0005886">
    <property type="term" value="C:plasma membrane"/>
    <property type="evidence" value="ECO:0007669"/>
    <property type="project" value="UniProtKB-SubCell"/>
</dbReference>
<comment type="subcellular location">
    <subcellularLocation>
        <location evidence="1">Cell membrane</location>
        <topology evidence="1">Multi-pass membrane protein</topology>
    </subcellularLocation>
</comment>
<evidence type="ECO:0000256" key="2">
    <source>
        <dbReference type="ARBA" id="ARBA00022475"/>
    </source>
</evidence>
<proteinExistence type="predicted"/>
<comment type="caution">
    <text evidence="8">The sequence shown here is derived from an EMBL/GenBank/DDBJ whole genome shotgun (WGS) entry which is preliminary data.</text>
</comment>
<evidence type="ECO:0000259" key="7">
    <source>
        <dbReference type="PROSITE" id="PS50850"/>
    </source>
</evidence>
<organism evidence="8 9">
    <name type="scientific">Auraticoccus cholistanensis</name>
    <dbReference type="NCBI Taxonomy" id="2656650"/>
    <lineage>
        <taxon>Bacteria</taxon>
        <taxon>Bacillati</taxon>
        <taxon>Actinomycetota</taxon>
        <taxon>Actinomycetes</taxon>
        <taxon>Propionibacteriales</taxon>
        <taxon>Propionibacteriaceae</taxon>
        <taxon>Auraticoccus</taxon>
    </lineage>
</organism>
<sequence length="398" mass="40198">MSTSPAAAPPQRLPLGTLVLLAVACFVAVATETLPVGLLPLMAADLAVSESEVGLLVSVYAATVVVASVPLNAWTSGLPRRPLMTGLVGVYALSNLVLCLTGSYAVAAGARVVGGLTHALFFAVLFGYATALSPPHRVGAALTVVGSGSSVAIALGTPLGTLLGAAVGWRGSFACVAVLAALLTLLLWYRLPPLPGSPVGGGRQLREVLRRRPFRWLEVATLVVVTGTFASYTYMSPIMIGFGYSVRDVGLALLVYGAAALVGLGVLGRLADTRLRATLTGVLLALAVVFLLLALAPSDRATGTTLLVVWGLAAGPLNALLQTAIIRAGGEHASTAAAVHNAGFNVGIAAGAFAGGQVLLVAAPAQTGWVSAVAVLTGAVLAWPWLGRPASGRPGPRS</sequence>
<name>A0A6A9US52_9ACTN</name>
<gene>
    <name evidence="8" type="ORF">GC722_05155</name>
</gene>
<evidence type="ECO:0000256" key="3">
    <source>
        <dbReference type="ARBA" id="ARBA00022692"/>
    </source>
</evidence>
<accession>A0A6A9US52</accession>
<dbReference type="AlphaFoldDB" id="A0A6A9US52"/>
<dbReference type="PROSITE" id="PS50850">
    <property type="entry name" value="MFS"/>
    <property type="match status" value="1"/>
</dbReference>
<evidence type="ECO:0000256" key="1">
    <source>
        <dbReference type="ARBA" id="ARBA00004651"/>
    </source>
</evidence>
<feature type="transmembrane region" description="Helical" evidence="6">
    <location>
        <begin position="138"/>
        <end position="157"/>
    </location>
</feature>
<dbReference type="InterPro" id="IPR050189">
    <property type="entry name" value="MFS_Efflux_Transporters"/>
</dbReference>
<feature type="transmembrane region" description="Helical" evidence="6">
    <location>
        <begin position="169"/>
        <end position="189"/>
    </location>
</feature>
<keyword evidence="9" id="KW-1185">Reference proteome</keyword>
<keyword evidence="3 6" id="KW-0812">Transmembrane</keyword>
<feature type="transmembrane region" description="Helical" evidence="6">
    <location>
        <begin position="302"/>
        <end position="321"/>
    </location>
</feature>
<evidence type="ECO:0000256" key="5">
    <source>
        <dbReference type="ARBA" id="ARBA00023136"/>
    </source>
</evidence>
<feature type="transmembrane region" description="Helical" evidence="6">
    <location>
        <begin position="54"/>
        <end position="74"/>
    </location>
</feature>
<feature type="transmembrane region" description="Helical" evidence="6">
    <location>
        <begin position="277"/>
        <end position="296"/>
    </location>
</feature>
<dbReference type="InterPro" id="IPR036259">
    <property type="entry name" value="MFS_trans_sf"/>
</dbReference>
<dbReference type="InterPro" id="IPR011701">
    <property type="entry name" value="MFS"/>
</dbReference>
<protein>
    <submittedName>
        <fullName evidence="8">MFS transporter</fullName>
    </submittedName>
</protein>
<feature type="transmembrane region" description="Helical" evidence="6">
    <location>
        <begin position="219"/>
        <end position="244"/>
    </location>
</feature>
<evidence type="ECO:0000313" key="9">
    <source>
        <dbReference type="Proteomes" id="UP000435304"/>
    </source>
</evidence>
<feature type="transmembrane region" description="Helical" evidence="6">
    <location>
        <begin position="342"/>
        <end position="363"/>
    </location>
</feature>
<dbReference type="Proteomes" id="UP000435304">
    <property type="component" value="Unassembled WGS sequence"/>
</dbReference>
<dbReference type="CDD" id="cd17324">
    <property type="entry name" value="MFS_NepI_like"/>
    <property type="match status" value="1"/>
</dbReference>
<feature type="transmembrane region" description="Helical" evidence="6">
    <location>
        <begin position="86"/>
        <end position="106"/>
    </location>
</feature>